<name>A0A603JGW1_SALTM</name>
<sequence length="116" mass="13254">MFNTIADQIHFHRRKTCAPVQDGVKHHGQVFVVFIEPAGVIAFLHNQAKAARLAGQQRLTGCGQRRPDTPRIFCHPATDTAYHIVHRIKNGPDFVFGQPFSGIRERHLRSVCRKYR</sequence>
<accession>A0A603JGW1</accession>
<proteinExistence type="predicted"/>
<comment type="caution">
    <text evidence="1">The sequence shown here is derived from an EMBL/GenBank/DDBJ whole genome shotgun (WGS) entry which is preliminary data.</text>
</comment>
<reference evidence="1" key="1">
    <citation type="submission" date="2018-07" db="EMBL/GenBank/DDBJ databases">
        <authorList>
            <consortium name="PulseNet: The National Subtyping Network for Foodborne Disease Surveillance"/>
            <person name="Tarr C.L."/>
            <person name="Trees E."/>
            <person name="Katz L.S."/>
            <person name="Carleton-Romer H.A."/>
            <person name="Stroika S."/>
            <person name="Kucerova Z."/>
            <person name="Roache K.F."/>
            <person name="Sabol A.L."/>
            <person name="Besser J."/>
            <person name="Gerner-Smidt P."/>
        </authorList>
    </citation>
    <scope>NUCLEOTIDE SEQUENCE</scope>
    <source>
        <strain evidence="1">PNUSAS016738</strain>
    </source>
</reference>
<dbReference type="EMBL" id="AAKOIN010000025">
    <property type="protein sequence ID" value="ECT9315902.1"/>
    <property type="molecule type" value="Genomic_DNA"/>
</dbReference>
<gene>
    <name evidence="1" type="ORF">CFF58_20675</name>
</gene>
<protein>
    <submittedName>
        <fullName evidence="1">Uncharacterized protein</fullName>
    </submittedName>
</protein>
<organism evidence="1">
    <name type="scientific">Salmonella typhimurium</name>
    <dbReference type="NCBI Taxonomy" id="90371"/>
    <lineage>
        <taxon>Bacteria</taxon>
        <taxon>Pseudomonadati</taxon>
        <taxon>Pseudomonadota</taxon>
        <taxon>Gammaproteobacteria</taxon>
        <taxon>Enterobacterales</taxon>
        <taxon>Enterobacteriaceae</taxon>
        <taxon>Salmonella</taxon>
    </lineage>
</organism>
<dbReference type="AlphaFoldDB" id="A0A603JGW1"/>
<evidence type="ECO:0000313" key="1">
    <source>
        <dbReference type="EMBL" id="ECT9315902.1"/>
    </source>
</evidence>